<dbReference type="SUPFAM" id="SSF53474">
    <property type="entry name" value="alpha/beta-Hydrolases"/>
    <property type="match status" value="1"/>
</dbReference>
<feature type="signal peptide" evidence="4">
    <location>
        <begin position="1"/>
        <end position="16"/>
    </location>
</feature>
<evidence type="ECO:0000256" key="2">
    <source>
        <dbReference type="ARBA" id="ARBA00022801"/>
    </source>
</evidence>
<reference evidence="6" key="1">
    <citation type="submission" date="2021-01" db="EMBL/GenBank/DDBJ databases">
        <authorList>
            <person name="Corre E."/>
            <person name="Pelletier E."/>
            <person name="Niang G."/>
            <person name="Scheremetjew M."/>
            <person name="Finn R."/>
            <person name="Kale V."/>
            <person name="Holt S."/>
            <person name="Cochrane G."/>
            <person name="Meng A."/>
            <person name="Brown T."/>
            <person name="Cohen L."/>
        </authorList>
    </citation>
    <scope>NUCLEOTIDE SEQUENCE</scope>
    <source>
        <strain evidence="6">CCMP2877</strain>
    </source>
</reference>
<keyword evidence="2" id="KW-0378">Hydrolase</keyword>
<sequence length="329" mass="35659">MKTVGVFAALLAAAAAQDGGYDENLALYFVDFAAASYCSGSIGHGVSDWSCKACKLHPGVEAIEFHENSHNINGYVAYDPATDYIMLVFAGPDPLSYKNYWDEMVILQQKYDSCPGCKVHTGFYKSFVGAEDKVLYAWDILRKSHPEAKTAVVGHSFGAALAVHGAIALKEKRGMPFISRSLHAPSPKQRAVTSPDSPIADAPALHSISLAEEHLDLLYNFGQPRVGNQKFASWYNETITDGKQFRITHHKVSARRGIANSSRSSRSSARAVRVTLLAILPPRTRCHRCRRRPSASTTSPPKSTTTNSTTTTRSATALARTPSAPTSGS</sequence>
<dbReference type="PANTHER" id="PTHR46640:SF1">
    <property type="entry name" value="FUNGAL LIPASE-LIKE DOMAIN-CONTAINING PROTEIN-RELATED"/>
    <property type="match status" value="1"/>
</dbReference>
<dbReference type="PANTHER" id="PTHR46640">
    <property type="entry name" value="TRIACYLGLYCEROL LIPASE, PUTATIVE (AFU_ORTHOLOGUE AFUA_6G06510)-RELATED"/>
    <property type="match status" value="1"/>
</dbReference>
<feature type="compositionally biased region" description="Low complexity" evidence="3">
    <location>
        <begin position="294"/>
        <end position="329"/>
    </location>
</feature>
<feature type="chain" id="PRO_5031069834" description="Fungal lipase-type domain-containing protein" evidence="4">
    <location>
        <begin position="17"/>
        <end position="329"/>
    </location>
</feature>
<dbReference type="InterPro" id="IPR051299">
    <property type="entry name" value="AB_hydrolase_lip/est"/>
</dbReference>
<dbReference type="Gene3D" id="3.40.50.1820">
    <property type="entry name" value="alpha/beta hydrolase"/>
    <property type="match status" value="1"/>
</dbReference>
<dbReference type="Pfam" id="PF01764">
    <property type="entry name" value="Lipase_3"/>
    <property type="match status" value="2"/>
</dbReference>
<organism evidence="6">
    <name type="scientific">Phaeomonas parva</name>
    <dbReference type="NCBI Taxonomy" id="124430"/>
    <lineage>
        <taxon>Eukaryota</taxon>
        <taxon>Sar</taxon>
        <taxon>Stramenopiles</taxon>
        <taxon>Ochrophyta</taxon>
        <taxon>Pinguiophyceae</taxon>
        <taxon>Pinguiochrysidales</taxon>
        <taxon>Pinguiochrysidaceae</taxon>
        <taxon>Phaeomonas</taxon>
    </lineage>
</organism>
<keyword evidence="1 4" id="KW-0732">Signal</keyword>
<dbReference type="InterPro" id="IPR029058">
    <property type="entry name" value="AB_hydrolase_fold"/>
</dbReference>
<evidence type="ECO:0000256" key="3">
    <source>
        <dbReference type="SAM" id="MobiDB-lite"/>
    </source>
</evidence>
<protein>
    <recommendedName>
        <fullName evidence="5">Fungal lipase-type domain-containing protein</fullName>
    </recommendedName>
</protein>
<dbReference type="EMBL" id="HBGJ01010836">
    <property type="protein sequence ID" value="CAD9248391.1"/>
    <property type="molecule type" value="Transcribed_RNA"/>
</dbReference>
<evidence type="ECO:0000313" key="6">
    <source>
        <dbReference type="EMBL" id="CAD9248391.1"/>
    </source>
</evidence>
<dbReference type="AlphaFoldDB" id="A0A7S1TVH2"/>
<dbReference type="GO" id="GO:0016787">
    <property type="term" value="F:hydrolase activity"/>
    <property type="evidence" value="ECO:0007669"/>
    <property type="project" value="UniProtKB-KW"/>
</dbReference>
<evidence type="ECO:0000256" key="4">
    <source>
        <dbReference type="SAM" id="SignalP"/>
    </source>
</evidence>
<dbReference type="CDD" id="cd00519">
    <property type="entry name" value="Lipase_3"/>
    <property type="match status" value="1"/>
</dbReference>
<name>A0A7S1TVH2_9STRA</name>
<accession>A0A7S1TVH2</accession>
<dbReference type="InterPro" id="IPR002921">
    <property type="entry name" value="Fungal_lipase-type"/>
</dbReference>
<gene>
    <name evidence="6" type="ORF">PPAR1163_LOCUS6750</name>
</gene>
<feature type="region of interest" description="Disordered" evidence="3">
    <location>
        <begin position="285"/>
        <end position="329"/>
    </location>
</feature>
<feature type="domain" description="Fungal lipase-type" evidence="5">
    <location>
        <begin position="217"/>
        <end position="250"/>
    </location>
</feature>
<proteinExistence type="predicted"/>
<feature type="domain" description="Fungal lipase-type" evidence="5">
    <location>
        <begin position="98"/>
        <end position="173"/>
    </location>
</feature>
<evidence type="ECO:0000256" key="1">
    <source>
        <dbReference type="ARBA" id="ARBA00022729"/>
    </source>
</evidence>
<evidence type="ECO:0000259" key="5">
    <source>
        <dbReference type="Pfam" id="PF01764"/>
    </source>
</evidence>
<dbReference type="GO" id="GO:0006629">
    <property type="term" value="P:lipid metabolic process"/>
    <property type="evidence" value="ECO:0007669"/>
    <property type="project" value="InterPro"/>
</dbReference>